<keyword evidence="1 3" id="KW-0689">Ribosomal protein</keyword>
<evidence type="ECO:0000256" key="3">
    <source>
        <dbReference type="HAMAP-Rule" id="MF_01367"/>
    </source>
</evidence>
<dbReference type="Gene3D" id="2.40.150.20">
    <property type="entry name" value="Ribosomal protein L14"/>
    <property type="match status" value="1"/>
</dbReference>
<proteinExistence type="inferred from homology"/>
<evidence type="ECO:0000256" key="1">
    <source>
        <dbReference type="ARBA" id="ARBA00022980"/>
    </source>
</evidence>
<dbReference type="PANTHER" id="PTHR11761">
    <property type="entry name" value="50S/60S RIBOSOMAL PROTEIN L14/L23"/>
    <property type="match status" value="1"/>
</dbReference>
<evidence type="ECO:0000313" key="7">
    <source>
        <dbReference type="Proteomes" id="UP000231382"/>
    </source>
</evidence>
<keyword evidence="3 5" id="KW-0699">rRNA-binding</keyword>
<comment type="function">
    <text evidence="3 5">Binds to 23S rRNA. Forms part of two intersubunit bridges in the 70S ribosome.</text>
</comment>
<dbReference type="GO" id="GO:0006412">
    <property type="term" value="P:translation"/>
    <property type="evidence" value="ECO:0007669"/>
    <property type="project" value="UniProtKB-UniRule"/>
</dbReference>
<dbReference type="Pfam" id="PF00238">
    <property type="entry name" value="Ribosomal_L14"/>
    <property type="match status" value="1"/>
</dbReference>
<dbReference type="GO" id="GO:0022625">
    <property type="term" value="C:cytosolic large ribosomal subunit"/>
    <property type="evidence" value="ECO:0007669"/>
    <property type="project" value="TreeGrafter"/>
</dbReference>
<dbReference type="HAMAP" id="MF_01367">
    <property type="entry name" value="Ribosomal_uL14"/>
    <property type="match status" value="1"/>
</dbReference>
<dbReference type="EMBL" id="PEZW01000018">
    <property type="protein sequence ID" value="PIS07539.1"/>
    <property type="molecule type" value="Genomic_DNA"/>
</dbReference>
<comment type="caution">
    <text evidence="6">The sequence shown here is derived from an EMBL/GenBank/DDBJ whole genome shotgun (WGS) entry which is preliminary data.</text>
</comment>
<reference evidence="7" key="1">
    <citation type="submission" date="2017-09" db="EMBL/GenBank/DDBJ databases">
        <title>Depth-based differentiation of microbial function through sediment-hosted aquifers and enrichment of novel symbionts in the deep terrestrial subsurface.</title>
        <authorList>
            <person name="Probst A.J."/>
            <person name="Ladd B."/>
            <person name="Jarett J.K."/>
            <person name="Geller-Mcgrath D.E."/>
            <person name="Sieber C.M.K."/>
            <person name="Emerson J.B."/>
            <person name="Anantharaman K."/>
            <person name="Thomas B.C."/>
            <person name="Malmstrom R."/>
            <person name="Stieglmeier M."/>
            <person name="Klingl A."/>
            <person name="Woyke T."/>
            <person name="Ryan C.M."/>
            <person name="Banfield J.F."/>
        </authorList>
    </citation>
    <scope>NUCLEOTIDE SEQUENCE [LARGE SCALE GENOMIC DNA]</scope>
</reference>
<dbReference type="CDD" id="cd00337">
    <property type="entry name" value="Ribosomal_uL14"/>
    <property type="match status" value="1"/>
</dbReference>
<evidence type="ECO:0000256" key="4">
    <source>
        <dbReference type="RuleBase" id="RU003949"/>
    </source>
</evidence>
<sequence length="122" mass="13427">MIQAGTRLKIADNTGAKEIECISILGRSSRRYALVGDIISASVKDALPRGTVKRKEIVKAVIVRTRHDISREDGSTIRFSENAAVIIDPESKEPRGTRIFGPIPRELRAGYMKIISLAPEVL</sequence>
<comment type="similarity">
    <text evidence="3 4">Belongs to the universal ribosomal protein uL14 family.</text>
</comment>
<keyword evidence="3 5" id="KW-0694">RNA-binding</keyword>
<dbReference type="PANTHER" id="PTHR11761:SF3">
    <property type="entry name" value="LARGE RIBOSOMAL SUBUNIT PROTEIN UL14M"/>
    <property type="match status" value="1"/>
</dbReference>
<evidence type="ECO:0000256" key="2">
    <source>
        <dbReference type="ARBA" id="ARBA00023274"/>
    </source>
</evidence>
<dbReference type="InterPro" id="IPR019972">
    <property type="entry name" value="Ribosomal_uL14_CS"/>
</dbReference>
<evidence type="ECO:0000256" key="5">
    <source>
        <dbReference type="RuleBase" id="RU003950"/>
    </source>
</evidence>
<dbReference type="GO" id="GO:0070180">
    <property type="term" value="F:large ribosomal subunit rRNA binding"/>
    <property type="evidence" value="ECO:0007669"/>
    <property type="project" value="TreeGrafter"/>
</dbReference>
<dbReference type="SMART" id="SM01374">
    <property type="entry name" value="Ribosomal_L14"/>
    <property type="match status" value="1"/>
</dbReference>
<keyword evidence="2 3" id="KW-0687">Ribonucleoprotein</keyword>
<dbReference type="AlphaFoldDB" id="A0A2H0W630"/>
<protein>
    <recommendedName>
        <fullName evidence="3">Large ribosomal subunit protein uL14</fullName>
    </recommendedName>
</protein>
<dbReference type="Proteomes" id="UP000231382">
    <property type="component" value="Unassembled WGS sequence"/>
</dbReference>
<evidence type="ECO:0000313" key="6">
    <source>
        <dbReference type="EMBL" id="PIS07539.1"/>
    </source>
</evidence>
<dbReference type="InterPro" id="IPR000218">
    <property type="entry name" value="Ribosomal_uL14"/>
</dbReference>
<dbReference type="GO" id="GO:0003735">
    <property type="term" value="F:structural constituent of ribosome"/>
    <property type="evidence" value="ECO:0007669"/>
    <property type="project" value="InterPro"/>
</dbReference>
<organism evidence="6 7">
    <name type="scientific">Candidatus Berkelbacteria bacterium CG10_big_fil_rev_8_21_14_0_10_43_13</name>
    <dbReference type="NCBI Taxonomy" id="1974514"/>
    <lineage>
        <taxon>Bacteria</taxon>
        <taxon>Candidatus Berkelbacteria</taxon>
    </lineage>
</organism>
<accession>A0A2H0W630</accession>
<comment type="subunit">
    <text evidence="3">Part of the 50S ribosomal subunit. Forms a cluster with proteins L3 and L19. In the 70S ribosome, L14 and L19 interact and together make contacts with the 16S rRNA in bridges B5 and B8.</text>
</comment>
<gene>
    <name evidence="3" type="primary">rplN</name>
    <name evidence="6" type="ORF">COT78_02465</name>
</gene>
<dbReference type="PROSITE" id="PS00049">
    <property type="entry name" value="RIBOSOMAL_L14"/>
    <property type="match status" value="1"/>
</dbReference>
<dbReference type="NCBIfam" id="TIGR01067">
    <property type="entry name" value="rplN_bact"/>
    <property type="match status" value="1"/>
</dbReference>
<dbReference type="SUPFAM" id="SSF50193">
    <property type="entry name" value="Ribosomal protein L14"/>
    <property type="match status" value="1"/>
</dbReference>
<dbReference type="InterPro" id="IPR005745">
    <property type="entry name" value="Ribosomal_uL14_bac-type"/>
</dbReference>
<name>A0A2H0W630_9BACT</name>
<dbReference type="InterPro" id="IPR036853">
    <property type="entry name" value="Ribosomal_uL14_sf"/>
</dbReference>